<comment type="caution">
    <text evidence="1">The sequence shown here is derived from an EMBL/GenBank/DDBJ whole genome shotgun (WGS) entry which is preliminary data.</text>
</comment>
<name>A0A175JZ18_ENTHI</name>
<evidence type="ECO:0000313" key="2">
    <source>
        <dbReference type="Proteomes" id="UP000078387"/>
    </source>
</evidence>
<gene>
    <name evidence="1" type="ORF">CL6EHI_144750</name>
</gene>
<dbReference type="Proteomes" id="UP000078387">
    <property type="component" value="Unassembled WGS sequence"/>
</dbReference>
<proteinExistence type="predicted"/>
<dbReference type="VEuPathDB" id="AmoebaDB:EHI7A_150100"/>
<reference evidence="1 2" key="1">
    <citation type="submission" date="2016-05" db="EMBL/GenBank/DDBJ databases">
        <title>First whole genome sequencing of Entamoeba histolytica HM1:IMSS-clone-6.</title>
        <authorList>
            <person name="Mukherjee Avik.K."/>
            <person name="Izumyama S."/>
            <person name="Nakada-Tsukui K."/>
            <person name="Nozaki T."/>
        </authorList>
    </citation>
    <scope>NUCLEOTIDE SEQUENCE [LARGE SCALE GENOMIC DNA]</scope>
    <source>
        <strain evidence="1 2">HM1:IMSS clone 6</strain>
    </source>
</reference>
<dbReference type="EMBL" id="BDEQ01000001">
    <property type="protein sequence ID" value="GAT98574.1"/>
    <property type="molecule type" value="Genomic_DNA"/>
</dbReference>
<organism evidence="1 2">
    <name type="scientific">Entamoeba histolytica</name>
    <dbReference type="NCBI Taxonomy" id="5759"/>
    <lineage>
        <taxon>Eukaryota</taxon>
        <taxon>Amoebozoa</taxon>
        <taxon>Evosea</taxon>
        <taxon>Archamoebae</taxon>
        <taxon>Mastigamoebida</taxon>
        <taxon>Entamoebidae</taxon>
        <taxon>Entamoeba</taxon>
    </lineage>
</organism>
<evidence type="ECO:0000313" key="1">
    <source>
        <dbReference type="EMBL" id="GAT98574.1"/>
    </source>
</evidence>
<dbReference type="eggNOG" id="ENOG502RGEZ">
    <property type="taxonomic scope" value="Eukaryota"/>
</dbReference>
<protein>
    <submittedName>
        <fullName evidence="1">Uncharacterized protein</fullName>
    </submittedName>
</protein>
<dbReference type="VEuPathDB" id="AmoebaDB:EHI8A_168910"/>
<sequence length="516" mass="58924">MILFSIFIALFQAKELIDSPCFTDFRTEINKNIGKSGIVGKKSYIEKECFSSVPDIQTNVMAYTSQSSCYLPRHLFTRSFKNQTYTRCGLCLEITGPSLLTTTCTVVGSTYMNATTPFEKDSYLRTIFVDEHLFEYLSGFEPNIAESMVIPIVARLTSCLLKTFPAVVISNIIKNSPTKHTAEVCVFNGNAILQKIRIMGNTNKQDLTSLLFNIPFNPQTDLNKTHEMKIFDYLGQSVLLNFKFELQTIQSTQTHFGDLIKPTKCYLRPEEMIISDHFTSSDPYFQWTVHVHNPKNFSDFFQLNKTNPTFSFFNETLVSITFPFPLKISHHYTVLFQQYTMDHPFIKTPTLKAMYFIDDLTNAKEVHCINDFERETTVKRINEKVQYSTKTGIKIAKCNGYVNVASGYFITGVQTEMTIDSMYFTPFSTLNYTKCPTSSYYCQPTDECDPTNSTIDSDDGKVITYPEGCHPYCGTCLRGFKCNKAARCVKPKSKNTRSFSNRIMVVMITTLLLLIF</sequence>
<dbReference type="AlphaFoldDB" id="A0A175JZ18"/>
<dbReference type="VEuPathDB" id="AmoebaDB:EHI5A_187050"/>
<dbReference type="VEuPathDB" id="AmoebaDB:EHI_144750"/>
<accession>A0A175JZ18</accession>
<dbReference type="VEuPathDB" id="AmoebaDB:KM1_094680"/>